<dbReference type="Pfam" id="PF00512">
    <property type="entry name" value="HisKA"/>
    <property type="match status" value="1"/>
</dbReference>
<dbReference type="EC" id="2.7.13.3" evidence="2"/>
<keyword evidence="3" id="KW-0597">Phosphoprotein</keyword>
<evidence type="ECO:0000256" key="2">
    <source>
        <dbReference type="ARBA" id="ARBA00012438"/>
    </source>
</evidence>
<name>A0A7W6JB09_9CAUL</name>
<dbReference type="GO" id="GO:0000155">
    <property type="term" value="F:phosphorelay sensor kinase activity"/>
    <property type="evidence" value="ECO:0007669"/>
    <property type="project" value="InterPro"/>
</dbReference>
<comment type="caution">
    <text evidence="8">The sequence shown here is derived from an EMBL/GenBank/DDBJ whole genome shotgun (WGS) entry which is preliminary data.</text>
</comment>
<dbReference type="SMART" id="SM00065">
    <property type="entry name" value="GAF"/>
    <property type="match status" value="1"/>
</dbReference>
<dbReference type="SUPFAM" id="SSF47384">
    <property type="entry name" value="Homodimeric domain of signal transducing histidine kinase"/>
    <property type="match status" value="1"/>
</dbReference>
<dbReference type="SMART" id="SM00387">
    <property type="entry name" value="HATPase_c"/>
    <property type="match status" value="1"/>
</dbReference>
<gene>
    <name evidence="8" type="ORF">GGR12_000658</name>
</gene>
<dbReference type="Gene3D" id="3.30.450.40">
    <property type="match status" value="1"/>
</dbReference>
<dbReference type="SUPFAM" id="SSF55781">
    <property type="entry name" value="GAF domain-like"/>
    <property type="match status" value="1"/>
</dbReference>
<dbReference type="SMART" id="SM00388">
    <property type="entry name" value="HisKA"/>
    <property type="match status" value="1"/>
</dbReference>
<dbReference type="Pfam" id="PF01590">
    <property type="entry name" value="GAF"/>
    <property type="match status" value="1"/>
</dbReference>
<dbReference type="CDD" id="cd00082">
    <property type="entry name" value="HisKA"/>
    <property type="match status" value="1"/>
</dbReference>
<dbReference type="InterPro" id="IPR050736">
    <property type="entry name" value="Sensor_HK_Regulatory"/>
</dbReference>
<dbReference type="InterPro" id="IPR003594">
    <property type="entry name" value="HATPase_dom"/>
</dbReference>
<dbReference type="Proteomes" id="UP000529946">
    <property type="component" value="Unassembled WGS sequence"/>
</dbReference>
<dbReference type="InterPro" id="IPR003661">
    <property type="entry name" value="HisK_dim/P_dom"/>
</dbReference>
<sequence>MTGGVQNDPAADISVVGRIDAVPSILEVCCRITGMGFAAVARVTEDRWIACAVRDEISFGLGVGGELPVRTTLCDEVRDTREVIVFDHAAEHPRFATHHTPLTYGLQSYISMPIVRADGSFFGTLCAIDPDPHHVSKPETVETFRLFAQLIAVQMDNEERFARSEAALLGERETAELRDQFIAVLGHDLRNPLASIQAGSALLLKADLGERAHAIARQMQISGERMTRLISDVLDFARGRLGGGLTLERQPAVQLDASLAHVVGELRAANSGRAIHFESRLSGPVACDPDRIAQLLSNLLANALTHGDPTQPVRIHVSAADGHFELSVANGGQPIPESARARLFRPFTRADASNPREGLGLGLYISSRIAEAHAGTLEVSSDAAETRFTFGMPTA</sequence>
<dbReference type="SUPFAM" id="SSF55874">
    <property type="entry name" value="ATPase domain of HSP90 chaperone/DNA topoisomerase II/histidine kinase"/>
    <property type="match status" value="1"/>
</dbReference>
<dbReference type="Gene3D" id="3.30.565.10">
    <property type="entry name" value="Histidine kinase-like ATPase, C-terminal domain"/>
    <property type="match status" value="1"/>
</dbReference>
<keyword evidence="5" id="KW-0418">Kinase</keyword>
<keyword evidence="6" id="KW-0902">Two-component regulatory system</keyword>
<reference evidence="8 9" key="1">
    <citation type="submission" date="2020-08" db="EMBL/GenBank/DDBJ databases">
        <title>Genomic Encyclopedia of Type Strains, Phase IV (KMG-IV): sequencing the most valuable type-strain genomes for metagenomic binning, comparative biology and taxonomic classification.</title>
        <authorList>
            <person name="Goeker M."/>
        </authorList>
    </citation>
    <scope>NUCLEOTIDE SEQUENCE [LARGE SCALE GENOMIC DNA]</scope>
    <source>
        <strain evidence="8 9">DSM 23960</strain>
    </source>
</reference>
<dbReference type="AlphaFoldDB" id="A0A7W6JB09"/>
<evidence type="ECO:0000256" key="4">
    <source>
        <dbReference type="ARBA" id="ARBA00022679"/>
    </source>
</evidence>
<organism evidence="8 9">
    <name type="scientific">Brevundimonas lenta</name>
    <dbReference type="NCBI Taxonomy" id="424796"/>
    <lineage>
        <taxon>Bacteria</taxon>
        <taxon>Pseudomonadati</taxon>
        <taxon>Pseudomonadota</taxon>
        <taxon>Alphaproteobacteria</taxon>
        <taxon>Caulobacterales</taxon>
        <taxon>Caulobacteraceae</taxon>
        <taxon>Brevundimonas</taxon>
    </lineage>
</organism>
<feature type="domain" description="Histidine kinase" evidence="7">
    <location>
        <begin position="184"/>
        <end position="395"/>
    </location>
</feature>
<evidence type="ECO:0000259" key="7">
    <source>
        <dbReference type="PROSITE" id="PS50109"/>
    </source>
</evidence>
<dbReference type="EMBL" id="JACIDM010000001">
    <property type="protein sequence ID" value="MBB4081819.1"/>
    <property type="molecule type" value="Genomic_DNA"/>
</dbReference>
<evidence type="ECO:0000256" key="3">
    <source>
        <dbReference type="ARBA" id="ARBA00022553"/>
    </source>
</evidence>
<dbReference type="InterPro" id="IPR036890">
    <property type="entry name" value="HATPase_C_sf"/>
</dbReference>
<comment type="catalytic activity">
    <reaction evidence="1">
        <text>ATP + protein L-histidine = ADP + protein N-phospho-L-histidine.</text>
        <dbReference type="EC" id="2.7.13.3"/>
    </reaction>
</comment>
<evidence type="ECO:0000256" key="6">
    <source>
        <dbReference type="ARBA" id="ARBA00023012"/>
    </source>
</evidence>
<dbReference type="PANTHER" id="PTHR43711">
    <property type="entry name" value="TWO-COMPONENT HISTIDINE KINASE"/>
    <property type="match status" value="1"/>
</dbReference>
<proteinExistence type="predicted"/>
<dbReference type="RefSeq" id="WP_221212188.1">
    <property type="nucleotide sequence ID" value="NZ_BAAAER010000005.1"/>
</dbReference>
<dbReference type="InterPro" id="IPR036097">
    <property type="entry name" value="HisK_dim/P_sf"/>
</dbReference>
<dbReference type="Gene3D" id="1.10.287.130">
    <property type="match status" value="1"/>
</dbReference>
<dbReference type="Pfam" id="PF02518">
    <property type="entry name" value="HATPase_c"/>
    <property type="match status" value="1"/>
</dbReference>
<dbReference type="PANTHER" id="PTHR43711:SF1">
    <property type="entry name" value="HISTIDINE KINASE 1"/>
    <property type="match status" value="1"/>
</dbReference>
<dbReference type="PROSITE" id="PS50109">
    <property type="entry name" value="HIS_KIN"/>
    <property type="match status" value="1"/>
</dbReference>
<evidence type="ECO:0000313" key="9">
    <source>
        <dbReference type="Proteomes" id="UP000529946"/>
    </source>
</evidence>
<dbReference type="InterPro" id="IPR004358">
    <property type="entry name" value="Sig_transdc_His_kin-like_C"/>
</dbReference>
<dbReference type="InterPro" id="IPR005467">
    <property type="entry name" value="His_kinase_dom"/>
</dbReference>
<accession>A0A7W6JB09</accession>
<keyword evidence="9" id="KW-1185">Reference proteome</keyword>
<evidence type="ECO:0000256" key="1">
    <source>
        <dbReference type="ARBA" id="ARBA00000085"/>
    </source>
</evidence>
<evidence type="ECO:0000256" key="5">
    <source>
        <dbReference type="ARBA" id="ARBA00022777"/>
    </source>
</evidence>
<keyword evidence="4" id="KW-0808">Transferase</keyword>
<dbReference type="InterPro" id="IPR003018">
    <property type="entry name" value="GAF"/>
</dbReference>
<evidence type="ECO:0000313" key="8">
    <source>
        <dbReference type="EMBL" id="MBB4081819.1"/>
    </source>
</evidence>
<dbReference type="PRINTS" id="PR00344">
    <property type="entry name" value="BCTRLSENSOR"/>
</dbReference>
<protein>
    <recommendedName>
        <fullName evidence="2">histidine kinase</fullName>
        <ecNumber evidence="2">2.7.13.3</ecNumber>
    </recommendedName>
</protein>
<dbReference type="InterPro" id="IPR029016">
    <property type="entry name" value="GAF-like_dom_sf"/>
</dbReference>